<dbReference type="InterPro" id="IPR020845">
    <property type="entry name" value="AMP-binding_CS"/>
</dbReference>
<dbReference type="Pfam" id="PF00501">
    <property type="entry name" value="AMP-binding"/>
    <property type="match status" value="1"/>
</dbReference>
<dbReference type="Gene3D" id="3.40.50.12780">
    <property type="entry name" value="N-terminal domain of ligase-like"/>
    <property type="match status" value="1"/>
</dbReference>
<name>A0A511DQE6_9PSEU</name>
<dbReference type="PANTHER" id="PTHR43201">
    <property type="entry name" value="ACYL-COA SYNTHETASE"/>
    <property type="match status" value="1"/>
</dbReference>
<evidence type="ECO:0000256" key="2">
    <source>
        <dbReference type="ARBA" id="ARBA00022598"/>
    </source>
</evidence>
<comment type="caution">
    <text evidence="5">The sequence shown here is derived from an EMBL/GenBank/DDBJ whole genome shotgun (WGS) entry which is preliminary data.</text>
</comment>
<dbReference type="InterPro" id="IPR042099">
    <property type="entry name" value="ANL_N_sf"/>
</dbReference>
<sequence length="501" mass="53692">MRILDTLARSAWLYPDHAAVAVVGGPAVSYFELHRRALALAEFLRSRGIRRGDRIALLADNGLVYFDLVTAAAAVGAAVVPISTKLVGDEIRFIVADSAPALGVADDRHVGDLRAAAGSEFPLLTVDDDEYVRAVSGPPLERAHTDKVDESDTALILYTSGTTGRPKGVCLSQRALTSNGLTLCLVQRQRPTDVFMTTTPLYHAAAGTRVVSMLTDGQTHVVLPSFDVPGFLDAVREHRVTSTVLVPTQLQRILDAPELDVADLSSLRLIVYGAAPSAAGLAARAMTRLGVGMYQGYGLTEATTNLTALLPEDHTDGVPGRLDSCGRPVPGVMLELRNDAGEPVPVGQPGEIWVRADKIMSGYWNAPELTAEVMRDGWLCTGDLARLDEAGYLYIVGRSKEMLISGGVNVYPREIERVLELHPAVVEAAVVGVPDDRWGEVPVAFVQTAGPGVVTVEELLSLCEAHLSRIKRPTAVHVMRELPRTAVGKVRKVDLQTAVPS</sequence>
<dbReference type="PROSITE" id="PS00455">
    <property type="entry name" value="AMP_BINDING"/>
    <property type="match status" value="1"/>
</dbReference>
<dbReference type="GO" id="GO:0006631">
    <property type="term" value="P:fatty acid metabolic process"/>
    <property type="evidence" value="ECO:0007669"/>
    <property type="project" value="TreeGrafter"/>
</dbReference>
<evidence type="ECO:0000256" key="1">
    <source>
        <dbReference type="ARBA" id="ARBA00006432"/>
    </source>
</evidence>
<dbReference type="GO" id="GO:0031956">
    <property type="term" value="F:medium-chain fatty acid-CoA ligase activity"/>
    <property type="evidence" value="ECO:0007669"/>
    <property type="project" value="TreeGrafter"/>
</dbReference>
<evidence type="ECO:0000259" key="4">
    <source>
        <dbReference type="Pfam" id="PF13193"/>
    </source>
</evidence>
<gene>
    <name evidence="5" type="ORF">PSU4_60040</name>
</gene>
<feature type="domain" description="AMP-dependent synthetase/ligase" evidence="3">
    <location>
        <begin position="9"/>
        <end position="364"/>
    </location>
</feature>
<evidence type="ECO:0000313" key="6">
    <source>
        <dbReference type="Proteomes" id="UP000321685"/>
    </source>
</evidence>
<feature type="domain" description="AMP-binding enzyme C-terminal" evidence="4">
    <location>
        <begin position="414"/>
        <end position="489"/>
    </location>
</feature>
<dbReference type="AlphaFoldDB" id="A0A511DQE6"/>
<dbReference type="InterPro" id="IPR025110">
    <property type="entry name" value="AMP-bd_C"/>
</dbReference>
<keyword evidence="2" id="KW-0436">Ligase</keyword>
<evidence type="ECO:0000313" key="5">
    <source>
        <dbReference type="EMBL" id="GEL27050.1"/>
    </source>
</evidence>
<accession>A0A511DQE6</accession>
<dbReference type="PANTHER" id="PTHR43201:SF5">
    <property type="entry name" value="MEDIUM-CHAIN ACYL-COA LIGASE ACSF2, MITOCHONDRIAL"/>
    <property type="match status" value="1"/>
</dbReference>
<proteinExistence type="inferred from homology"/>
<protein>
    <submittedName>
        <fullName evidence="5">Acyl-CoA synthetase</fullName>
    </submittedName>
</protein>
<evidence type="ECO:0000259" key="3">
    <source>
        <dbReference type="Pfam" id="PF00501"/>
    </source>
</evidence>
<reference evidence="5 6" key="1">
    <citation type="submission" date="2019-07" db="EMBL/GenBank/DDBJ databases">
        <title>Whole genome shotgun sequence of Pseudonocardia sulfidoxydans NBRC 16205.</title>
        <authorList>
            <person name="Hosoyama A."/>
            <person name="Uohara A."/>
            <person name="Ohji S."/>
            <person name="Ichikawa N."/>
        </authorList>
    </citation>
    <scope>NUCLEOTIDE SEQUENCE [LARGE SCALE GENOMIC DNA]</scope>
    <source>
        <strain evidence="5 6">NBRC 16205</strain>
    </source>
</reference>
<dbReference type="InterPro" id="IPR045851">
    <property type="entry name" value="AMP-bd_C_sf"/>
</dbReference>
<dbReference type="InterPro" id="IPR000873">
    <property type="entry name" value="AMP-dep_synth/lig_dom"/>
</dbReference>
<dbReference type="SUPFAM" id="SSF56801">
    <property type="entry name" value="Acetyl-CoA synthetase-like"/>
    <property type="match status" value="1"/>
</dbReference>
<dbReference type="EMBL" id="BJVJ01000139">
    <property type="protein sequence ID" value="GEL27050.1"/>
    <property type="molecule type" value="Genomic_DNA"/>
</dbReference>
<dbReference type="Proteomes" id="UP000321685">
    <property type="component" value="Unassembled WGS sequence"/>
</dbReference>
<dbReference type="Pfam" id="PF13193">
    <property type="entry name" value="AMP-binding_C"/>
    <property type="match status" value="1"/>
</dbReference>
<organism evidence="5 6">
    <name type="scientific">Pseudonocardia sulfidoxydans NBRC 16205</name>
    <dbReference type="NCBI Taxonomy" id="1223511"/>
    <lineage>
        <taxon>Bacteria</taxon>
        <taxon>Bacillati</taxon>
        <taxon>Actinomycetota</taxon>
        <taxon>Actinomycetes</taxon>
        <taxon>Pseudonocardiales</taxon>
        <taxon>Pseudonocardiaceae</taxon>
        <taxon>Pseudonocardia</taxon>
    </lineage>
</organism>
<keyword evidence="6" id="KW-1185">Reference proteome</keyword>
<comment type="similarity">
    <text evidence="1">Belongs to the ATP-dependent AMP-binding enzyme family.</text>
</comment>
<dbReference type="Gene3D" id="3.30.300.30">
    <property type="match status" value="1"/>
</dbReference>